<evidence type="ECO:0000259" key="4">
    <source>
        <dbReference type="PROSITE" id="PS50240"/>
    </source>
</evidence>
<feature type="region of interest" description="Disordered" evidence="2">
    <location>
        <begin position="345"/>
        <end position="364"/>
    </location>
</feature>
<organism evidence="5 6">
    <name type="scientific">Trichechus manatus latirostris</name>
    <name type="common">Florida manatee</name>
    <dbReference type="NCBI Taxonomy" id="127582"/>
    <lineage>
        <taxon>Eukaryota</taxon>
        <taxon>Metazoa</taxon>
        <taxon>Chordata</taxon>
        <taxon>Craniata</taxon>
        <taxon>Vertebrata</taxon>
        <taxon>Euteleostomi</taxon>
        <taxon>Mammalia</taxon>
        <taxon>Eutheria</taxon>
        <taxon>Afrotheria</taxon>
        <taxon>Sirenia</taxon>
        <taxon>Trichechidae</taxon>
        <taxon>Trichechus</taxon>
    </lineage>
</organism>
<keyword evidence="6" id="KW-0378">Hydrolase</keyword>
<dbReference type="PROSITE" id="PS50240">
    <property type="entry name" value="TRYPSIN_DOM"/>
    <property type="match status" value="1"/>
</dbReference>
<keyword evidence="6" id="KW-0645">Protease</keyword>
<dbReference type="SMART" id="SM00020">
    <property type="entry name" value="Tryp_SPc"/>
    <property type="match status" value="1"/>
</dbReference>
<sequence>MADSGVEHTGRGRPGTRVRPADHLWLHLLLLLPPPVTAEAAEQQPGARAGGGVRGGVMRAGAGRTVARTSAKAGVLNTGASWRVVSTVCGKPTVAGKIFGGQSVVGERWPWQASLLYLGKHVCGAVLIERYWVTSAAHCFVKSHKPEDYRVLLGYSQLHQPTQYSLQLTVNRIIVHPDFDKFHRMGSDIVMLQLHLPVNFTSHIVPACLPVPDSQIPTHASCWISGWGMLSEDEFLPLPFHLQEAKVGIIENQFCRNYFPPPDPNKRVYSVHEDMLCAGDLNTGKSICRGDSGGPLVCQVNNSWFLMGLSSWSLDCREPIFPSVFTRVPYFSTWIQEVERSTPIPDLASAPPQGAPPSVSHPHSLGTVNTPQTCTALVLSQTFLLLSMFLKTGMACSAIF</sequence>
<dbReference type="InterPro" id="IPR001254">
    <property type="entry name" value="Trypsin_dom"/>
</dbReference>
<dbReference type="PROSITE" id="PS00135">
    <property type="entry name" value="TRYPSIN_SER"/>
    <property type="match status" value="1"/>
</dbReference>
<dbReference type="Pfam" id="PF00089">
    <property type="entry name" value="Trypsin"/>
    <property type="match status" value="1"/>
</dbReference>
<dbReference type="GeneID" id="101357161"/>
<evidence type="ECO:0000313" key="6">
    <source>
        <dbReference type="RefSeq" id="XP_012414090.1"/>
    </source>
</evidence>
<dbReference type="InterPro" id="IPR001314">
    <property type="entry name" value="Peptidase_S1A"/>
</dbReference>
<keyword evidence="3" id="KW-0732">Signal</keyword>
<gene>
    <name evidence="6" type="primary">LOC101357161</name>
</gene>
<dbReference type="PANTHER" id="PTHR24253:SF42">
    <property type="entry name" value="PROTEASE, SERINE 47"/>
    <property type="match status" value="1"/>
</dbReference>
<dbReference type="SUPFAM" id="SSF50494">
    <property type="entry name" value="Trypsin-like serine proteases"/>
    <property type="match status" value="1"/>
</dbReference>
<dbReference type="InParanoid" id="A0A2Y9G2T4"/>
<dbReference type="GO" id="GO:0006508">
    <property type="term" value="P:proteolysis"/>
    <property type="evidence" value="ECO:0007669"/>
    <property type="project" value="UniProtKB-KW"/>
</dbReference>
<dbReference type="InterPro" id="IPR009003">
    <property type="entry name" value="Peptidase_S1_PA"/>
</dbReference>
<dbReference type="CDD" id="cd00190">
    <property type="entry name" value="Tryp_SPc"/>
    <property type="match status" value="1"/>
</dbReference>
<feature type="chain" id="PRO_5016171127" evidence="3">
    <location>
        <begin position="39"/>
        <end position="400"/>
    </location>
</feature>
<dbReference type="OrthoDB" id="546450at2759"/>
<feature type="domain" description="Peptidase S1" evidence="4">
    <location>
        <begin position="98"/>
        <end position="340"/>
    </location>
</feature>
<proteinExistence type="predicted"/>
<accession>A0A2Y9G2T4</accession>
<evidence type="ECO:0000256" key="2">
    <source>
        <dbReference type="SAM" id="MobiDB-lite"/>
    </source>
</evidence>
<dbReference type="FunFam" id="2.40.10.10:FF:000039">
    <property type="entry name" value="Brain-specific serine protease 4"/>
    <property type="match status" value="1"/>
</dbReference>
<dbReference type="InterPro" id="IPR043504">
    <property type="entry name" value="Peptidase_S1_PA_chymotrypsin"/>
</dbReference>
<dbReference type="KEGG" id="tmu:101357161"/>
<dbReference type="AlphaFoldDB" id="A0A2Y9G2T4"/>
<keyword evidence="5" id="KW-1185">Reference proteome</keyword>
<reference evidence="6" key="1">
    <citation type="submission" date="2025-08" db="UniProtKB">
        <authorList>
            <consortium name="RefSeq"/>
        </authorList>
    </citation>
    <scope>IDENTIFICATION</scope>
</reference>
<feature type="signal peptide" evidence="3">
    <location>
        <begin position="1"/>
        <end position="38"/>
    </location>
</feature>
<evidence type="ECO:0000256" key="3">
    <source>
        <dbReference type="SAM" id="SignalP"/>
    </source>
</evidence>
<protein>
    <submittedName>
        <fullName evidence="6">Serine protease 40</fullName>
    </submittedName>
</protein>
<name>A0A2Y9G2T4_TRIMA</name>
<dbReference type="STRING" id="127582.A0A2Y9G2T4"/>
<dbReference type="GO" id="GO:0004252">
    <property type="term" value="F:serine-type endopeptidase activity"/>
    <property type="evidence" value="ECO:0007669"/>
    <property type="project" value="InterPro"/>
</dbReference>
<dbReference type="Gene3D" id="2.40.10.10">
    <property type="entry name" value="Trypsin-like serine proteases"/>
    <property type="match status" value="1"/>
</dbReference>
<keyword evidence="1" id="KW-1015">Disulfide bond</keyword>
<dbReference type="Proteomes" id="UP000248480">
    <property type="component" value="Unplaced"/>
</dbReference>
<dbReference type="InterPro" id="IPR033116">
    <property type="entry name" value="TRYPSIN_SER"/>
</dbReference>
<evidence type="ECO:0000256" key="1">
    <source>
        <dbReference type="ARBA" id="ARBA00023157"/>
    </source>
</evidence>
<dbReference type="PANTHER" id="PTHR24253">
    <property type="entry name" value="TRANSMEMBRANE PROTEASE SERINE"/>
    <property type="match status" value="1"/>
</dbReference>
<evidence type="ECO:0000313" key="5">
    <source>
        <dbReference type="Proteomes" id="UP000248480"/>
    </source>
</evidence>
<dbReference type="RefSeq" id="XP_012414090.1">
    <property type="nucleotide sequence ID" value="XM_012558636.1"/>
</dbReference>
<dbReference type="PRINTS" id="PR00722">
    <property type="entry name" value="CHYMOTRYPSIN"/>
</dbReference>